<dbReference type="OrthoDB" id="18190at2759"/>
<feature type="region of interest" description="Disordered" evidence="1">
    <location>
        <begin position="279"/>
        <end position="362"/>
    </location>
</feature>
<feature type="compositionally biased region" description="Low complexity" evidence="1">
    <location>
        <begin position="334"/>
        <end position="349"/>
    </location>
</feature>
<reference evidence="2" key="2">
    <citation type="submission" date="2004-02" db="EMBL/GenBank/DDBJ databases">
        <authorList>
            <consortium name="Genoscope"/>
            <consortium name="Whitehead Institute Centre for Genome Research"/>
        </authorList>
    </citation>
    <scope>NUCLEOTIDE SEQUENCE</scope>
</reference>
<feature type="compositionally biased region" description="Pro residues" evidence="1">
    <location>
        <begin position="157"/>
        <end position="176"/>
    </location>
</feature>
<feature type="compositionally biased region" description="Low complexity" evidence="1">
    <location>
        <begin position="292"/>
        <end position="321"/>
    </location>
</feature>
<organism evidence="2">
    <name type="scientific">Tetraodon nigroviridis</name>
    <name type="common">Spotted green pufferfish</name>
    <name type="synonym">Chelonodon nigroviridis</name>
    <dbReference type="NCBI Taxonomy" id="99883"/>
    <lineage>
        <taxon>Eukaryota</taxon>
        <taxon>Metazoa</taxon>
        <taxon>Chordata</taxon>
        <taxon>Craniata</taxon>
        <taxon>Vertebrata</taxon>
        <taxon>Euteleostomi</taxon>
        <taxon>Actinopterygii</taxon>
        <taxon>Neopterygii</taxon>
        <taxon>Teleostei</taxon>
        <taxon>Neoteleostei</taxon>
        <taxon>Acanthomorphata</taxon>
        <taxon>Eupercaria</taxon>
        <taxon>Tetraodontiformes</taxon>
        <taxon>Tetradontoidea</taxon>
        <taxon>Tetraodontidae</taxon>
        <taxon>Tetraodon</taxon>
    </lineage>
</organism>
<proteinExistence type="predicted"/>
<evidence type="ECO:0000313" key="2">
    <source>
        <dbReference type="EMBL" id="CAF88389.1"/>
    </source>
</evidence>
<dbReference type="EMBL" id="CAAE01004626">
    <property type="protein sequence ID" value="CAF88389.1"/>
    <property type="molecule type" value="Genomic_DNA"/>
</dbReference>
<protein>
    <submittedName>
        <fullName evidence="2">(spotted green pufferfish) hypothetical protein</fullName>
    </submittedName>
</protein>
<dbReference type="KEGG" id="tng:GSTEN00001690G001"/>
<accession>Q4TFE3</accession>
<dbReference type="AlphaFoldDB" id="Q4TFE3"/>
<name>Q4TFE3_TETNG</name>
<feature type="compositionally biased region" description="Basic and acidic residues" evidence="1">
    <location>
        <begin position="57"/>
        <end position="69"/>
    </location>
</feature>
<comment type="caution">
    <text evidence="2">The sequence shown here is derived from an EMBL/GenBank/DDBJ whole genome shotgun (WGS) entry which is preliminary data.</text>
</comment>
<gene>
    <name evidence="2" type="ORF">GSTENG00001690001</name>
</gene>
<feature type="compositionally biased region" description="Pro residues" evidence="1">
    <location>
        <begin position="279"/>
        <end position="291"/>
    </location>
</feature>
<dbReference type="GO" id="GO:0016180">
    <property type="term" value="P:snRNA processing"/>
    <property type="evidence" value="ECO:0007669"/>
    <property type="project" value="TreeGrafter"/>
</dbReference>
<dbReference type="PANTHER" id="PTHR20938:SF0">
    <property type="entry name" value="INTEGRATOR COMPLEX SUBUNIT 4"/>
    <property type="match status" value="1"/>
</dbReference>
<feature type="region of interest" description="Disordered" evidence="1">
    <location>
        <begin position="151"/>
        <end position="181"/>
    </location>
</feature>
<feature type="non-terminal residue" evidence="2">
    <location>
        <position position="1"/>
    </location>
</feature>
<dbReference type="PANTHER" id="PTHR20938">
    <property type="entry name" value="INTEGRATOR COMPLEX SUBUNIT 4"/>
    <property type="match status" value="1"/>
</dbReference>
<dbReference type="GO" id="GO:0032039">
    <property type="term" value="C:integrator complex"/>
    <property type="evidence" value="ECO:0007669"/>
    <property type="project" value="TreeGrafter"/>
</dbReference>
<sequence>WAQQTGACACVFRGAHRCGGGAVRAGPLLAQLRREVPGFPGGHVQRRDRGGAAAVHPRAEGDLHPHHPEGGPAGHRPGRAGGRSRAGGAPPAQPNPVWPPGLLAGHQRSSARADLLHQRLHQGVCAAGPAGAAEEPQQVPHRPQLRLEVRRRGGPASPAPAPGPAPAPAPPLPRPRPLSLQVPEVPGSRHPTLVVPLVPELLNTHPYFDTPEPDMDDPAYMAVLVLVFNAARWCPTMPALFSDHTFRHYAYLRDSLSHLVPPLRVRLLRWPLPRAGPLTRPPPAAPLPLPPAARQRAGPGGLPRRLGLGGVAPALPAAEPEPGQHHPEPGGPWSPGAAGPHHTVGALALPGPPTGGPSEGHH</sequence>
<feature type="region of interest" description="Disordered" evidence="1">
    <location>
        <begin position="39"/>
        <end position="110"/>
    </location>
</feature>
<reference evidence="2" key="1">
    <citation type="journal article" date="2004" name="Nature">
        <title>Genome duplication in the teleost fish Tetraodon nigroviridis reveals the early vertebrate proto-karyotype.</title>
        <authorList>
            <person name="Jaillon O."/>
            <person name="Aury J.-M."/>
            <person name="Brunet F."/>
            <person name="Petit J.-L."/>
            <person name="Stange-Thomann N."/>
            <person name="Mauceli E."/>
            <person name="Bouneau L."/>
            <person name="Fischer C."/>
            <person name="Ozouf-Costaz C."/>
            <person name="Bernot A."/>
            <person name="Nicaud S."/>
            <person name="Jaffe D."/>
            <person name="Fisher S."/>
            <person name="Lutfalla G."/>
            <person name="Dossat C."/>
            <person name="Segurens B."/>
            <person name="Dasilva C."/>
            <person name="Salanoubat M."/>
            <person name="Levy M."/>
            <person name="Boudet N."/>
            <person name="Castellano S."/>
            <person name="Anthouard V."/>
            <person name="Jubin C."/>
            <person name="Castelli V."/>
            <person name="Katinka M."/>
            <person name="Vacherie B."/>
            <person name="Biemont C."/>
            <person name="Skalli Z."/>
            <person name="Cattolico L."/>
            <person name="Poulain J."/>
            <person name="De Berardinis V."/>
            <person name="Cruaud C."/>
            <person name="Duprat S."/>
            <person name="Brottier P."/>
            <person name="Coutanceau J.-P."/>
            <person name="Gouzy J."/>
            <person name="Parra G."/>
            <person name="Lardier G."/>
            <person name="Chapple C."/>
            <person name="McKernan K.J."/>
            <person name="McEwan P."/>
            <person name="Bosak S."/>
            <person name="Kellis M."/>
            <person name="Volff J.-N."/>
            <person name="Guigo R."/>
            <person name="Zody M.C."/>
            <person name="Mesirov J."/>
            <person name="Lindblad-Toh K."/>
            <person name="Birren B."/>
            <person name="Nusbaum C."/>
            <person name="Kahn D."/>
            <person name="Robinson-Rechavi M."/>
            <person name="Laudet V."/>
            <person name="Schachter V."/>
            <person name="Quetier F."/>
            <person name="Saurin W."/>
            <person name="Scarpelli C."/>
            <person name="Wincker P."/>
            <person name="Lander E.S."/>
            <person name="Weissenbach J."/>
            <person name="Roest Crollius H."/>
        </authorList>
    </citation>
    <scope>NUCLEOTIDE SEQUENCE [LARGE SCALE GENOMIC DNA]</scope>
</reference>
<evidence type="ECO:0000256" key="1">
    <source>
        <dbReference type="SAM" id="MobiDB-lite"/>
    </source>
</evidence>